<dbReference type="AlphaFoldDB" id="A0A4Y8R202"/>
<keyword evidence="4" id="KW-0547">Nucleotide-binding</keyword>
<organism evidence="12 13">
    <name type="scientific">Cellulosimicrobium funkei</name>
    <dbReference type="NCBI Taxonomy" id="264251"/>
    <lineage>
        <taxon>Bacteria</taxon>
        <taxon>Bacillati</taxon>
        <taxon>Actinomycetota</taxon>
        <taxon>Actinomycetes</taxon>
        <taxon>Micrococcales</taxon>
        <taxon>Promicromonosporaceae</taxon>
        <taxon>Cellulosimicrobium</taxon>
    </lineage>
</organism>
<evidence type="ECO:0000256" key="8">
    <source>
        <dbReference type="ARBA" id="ARBA00023150"/>
    </source>
</evidence>
<dbReference type="InterPro" id="IPR013483">
    <property type="entry name" value="MoaA"/>
</dbReference>
<dbReference type="CDD" id="cd01335">
    <property type="entry name" value="Radical_SAM"/>
    <property type="match status" value="1"/>
</dbReference>
<evidence type="ECO:0000256" key="7">
    <source>
        <dbReference type="ARBA" id="ARBA00023134"/>
    </source>
</evidence>
<dbReference type="SFLD" id="SFLDG01383">
    <property type="entry name" value="cyclic_pyranopterin_phosphate"/>
    <property type="match status" value="1"/>
</dbReference>
<dbReference type="PANTHER" id="PTHR22960">
    <property type="entry name" value="MOLYBDOPTERIN COFACTOR SYNTHESIS PROTEIN A"/>
    <property type="match status" value="1"/>
</dbReference>
<dbReference type="Gene3D" id="3.20.20.70">
    <property type="entry name" value="Aldolase class I"/>
    <property type="match status" value="1"/>
</dbReference>
<dbReference type="RefSeq" id="WP_128957540.1">
    <property type="nucleotide sequence ID" value="NZ_SOZH01000005.1"/>
</dbReference>
<keyword evidence="1" id="KW-0004">4Fe-4S</keyword>
<evidence type="ECO:0000256" key="9">
    <source>
        <dbReference type="ARBA" id="ARBA00023239"/>
    </source>
</evidence>
<sequence>MTAVSLGMPRVRPAVPSGAPGDLDPARPATDALVDRYGRVARDLRISVTEKCSLRCTYCMPAEGLPAIPREDLLTPDEIGRVVRVAVERLGITDVRFTGGEPLLRNDLADILRAARAAAPSVSLSLTTNAIGLDKRVRGLVDAGLDRVNISLDSVDRAHFARLTRRDRLPDVLAGIRAALDAGLAPVKLNAVLMPETLAGAADLLAWAVEHGCHLRFIEQMPLDADGRWTRADLVSATDLLAVLGTRFDLLEVGRDDPSAPAEEWLVDGGPQTVGVIASVTRSFCSACDRTRLTAEGTVRSCLFGDDETDLRAILRSADLAEDERDDALARAWQGAMWRKPLAHGSDAPTLAPTPSRRRPAAWARSAAEAGGRRWRRS</sequence>
<dbReference type="InterPro" id="IPR040064">
    <property type="entry name" value="MoaA-like"/>
</dbReference>
<keyword evidence="2" id="KW-0949">S-adenosyl-L-methionine</keyword>
<dbReference type="GeneID" id="95684716"/>
<keyword evidence="9" id="KW-0456">Lyase</keyword>
<feature type="region of interest" description="Disordered" evidence="10">
    <location>
        <begin position="342"/>
        <end position="378"/>
    </location>
</feature>
<evidence type="ECO:0000256" key="6">
    <source>
        <dbReference type="ARBA" id="ARBA00023014"/>
    </source>
</evidence>
<dbReference type="GO" id="GO:0051539">
    <property type="term" value="F:4 iron, 4 sulfur cluster binding"/>
    <property type="evidence" value="ECO:0007669"/>
    <property type="project" value="UniProtKB-KW"/>
</dbReference>
<reference evidence="12 13" key="1">
    <citation type="submission" date="2019-03" db="EMBL/GenBank/DDBJ databases">
        <title>Cellulosimicrobium funkei JCM14302 Assembly.</title>
        <authorList>
            <person name="Dou T."/>
        </authorList>
    </citation>
    <scope>NUCLEOTIDE SEQUENCE [LARGE SCALE GENOMIC DNA]</scope>
    <source>
        <strain evidence="12 13">JCM 14302</strain>
    </source>
</reference>
<feature type="region of interest" description="Disordered" evidence="10">
    <location>
        <begin position="1"/>
        <end position="27"/>
    </location>
</feature>
<dbReference type="Pfam" id="PF04055">
    <property type="entry name" value="Radical_SAM"/>
    <property type="match status" value="1"/>
</dbReference>
<dbReference type="InterPro" id="IPR010505">
    <property type="entry name" value="MoaA_twitch"/>
</dbReference>
<dbReference type="SFLD" id="SFLDG01067">
    <property type="entry name" value="SPASM/twitch_domain_containing"/>
    <property type="match status" value="1"/>
</dbReference>
<evidence type="ECO:0000256" key="3">
    <source>
        <dbReference type="ARBA" id="ARBA00022723"/>
    </source>
</evidence>
<evidence type="ECO:0000313" key="12">
    <source>
        <dbReference type="EMBL" id="TFF11429.1"/>
    </source>
</evidence>
<dbReference type="InterPro" id="IPR006638">
    <property type="entry name" value="Elp3/MiaA/NifB-like_rSAM"/>
</dbReference>
<dbReference type="InterPro" id="IPR007197">
    <property type="entry name" value="rSAM"/>
</dbReference>
<keyword evidence="13" id="KW-1185">Reference proteome</keyword>
<dbReference type="CDD" id="cd21117">
    <property type="entry name" value="Twitch_MoaA"/>
    <property type="match status" value="1"/>
</dbReference>
<dbReference type="SUPFAM" id="SSF102114">
    <property type="entry name" value="Radical SAM enzymes"/>
    <property type="match status" value="1"/>
</dbReference>
<evidence type="ECO:0000313" key="13">
    <source>
        <dbReference type="Proteomes" id="UP000298003"/>
    </source>
</evidence>
<keyword evidence="6" id="KW-0411">Iron-sulfur</keyword>
<dbReference type="GO" id="GO:0061799">
    <property type="term" value="F:cyclic pyranopterin monophosphate synthase activity"/>
    <property type="evidence" value="ECO:0007669"/>
    <property type="project" value="TreeGrafter"/>
</dbReference>
<protein>
    <submittedName>
        <fullName evidence="12">GTP 3',8-cyclase MoaA</fullName>
    </submittedName>
</protein>
<feature type="domain" description="Radical SAM core" evidence="11">
    <location>
        <begin position="36"/>
        <end position="261"/>
    </location>
</feature>
<dbReference type="GO" id="GO:0006777">
    <property type="term" value="P:Mo-molybdopterin cofactor biosynthetic process"/>
    <property type="evidence" value="ECO:0007669"/>
    <property type="project" value="UniProtKB-KW"/>
</dbReference>
<dbReference type="SFLD" id="SFLDG01386">
    <property type="entry name" value="main_SPASM_domain-containing"/>
    <property type="match status" value="1"/>
</dbReference>
<dbReference type="InterPro" id="IPR058240">
    <property type="entry name" value="rSAM_sf"/>
</dbReference>
<dbReference type="InterPro" id="IPR013785">
    <property type="entry name" value="Aldolase_TIM"/>
</dbReference>
<dbReference type="SMART" id="SM00729">
    <property type="entry name" value="Elp3"/>
    <property type="match status" value="1"/>
</dbReference>
<evidence type="ECO:0000256" key="2">
    <source>
        <dbReference type="ARBA" id="ARBA00022691"/>
    </source>
</evidence>
<dbReference type="PANTHER" id="PTHR22960:SF0">
    <property type="entry name" value="MOLYBDENUM COFACTOR BIOSYNTHESIS PROTEIN 1"/>
    <property type="match status" value="1"/>
</dbReference>
<dbReference type="Proteomes" id="UP000298003">
    <property type="component" value="Unassembled WGS sequence"/>
</dbReference>
<proteinExistence type="predicted"/>
<dbReference type="GO" id="GO:0005525">
    <property type="term" value="F:GTP binding"/>
    <property type="evidence" value="ECO:0007669"/>
    <property type="project" value="UniProtKB-KW"/>
</dbReference>
<name>A0A4Y8R202_9MICO</name>
<accession>A0A4Y8R202</accession>
<comment type="caution">
    <text evidence="12">The sequence shown here is derived from an EMBL/GenBank/DDBJ whole genome shotgun (WGS) entry which is preliminary data.</text>
</comment>
<dbReference type="EMBL" id="SOZH01000005">
    <property type="protein sequence ID" value="TFF11429.1"/>
    <property type="molecule type" value="Genomic_DNA"/>
</dbReference>
<evidence type="ECO:0000256" key="5">
    <source>
        <dbReference type="ARBA" id="ARBA00023004"/>
    </source>
</evidence>
<evidence type="ECO:0000256" key="4">
    <source>
        <dbReference type="ARBA" id="ARBA00022741"/>
    </source>
</evidence>
<dbReference type="SFLD" id="SFLDS00029">
    <property type="entry name" value="Radical_SAM"/>
    <property type="match status" value="1"/>
</dbReference>
<evidence type="ECO:0000256" key="10">
    <source>
        <dbReference type="SAM" id="MobiDB-lite"/>
    </source>
</evidence>
<keyword evidence="5" id="KW-0408">Iron</keyword>
<keyword evidence="7" id="KW-0342">GTP-binding</keyword>
<dbReference type="GO" id="GO:0061798">
    <property type="term" value="F:GTP 3',8'-cyclase activity"/>
    <property type="evidence" value="ECO:0007669"/>
    <property type="project" value="TreeGrafter"/>
</dbReference>
<dbReference type="NCBIfam" id="TIGR02666">
    <property type="entry name" value="moaA"/>
    <property type="match status" value="1"/>
</dbReference>
<evidence type="ECO:0000259" key="11">
    <source>
        <dbReference type="PROSITE" id="PS51918"/>
    </source>
</evidence>
<evidence type="ECO:0000256" key="1">
    <source>
        <dbReference type="ARBA" id="ARBA00022485"/>
    </source>
</evidence>
<dbReference type="PROSITE" id="PS51918">
    <property type="entry name" value="RADICAL_SAM"/>
    <property type="match status" value="1"/>
</dbReference>
<gene>
    <name evidence="12" type="primary">moaA</name>
    <name evidence="12" type="ORF">E1O70_09455</name>
</gene>
<dbReference type="InterPro" id="IPR050105">
    <property type="entry name" value="MoCo_biosynth_MoaA/MoaC"/>
</dbReference>
<feature type="compositionally biased region" description="Low complexity" evidence="10">
    <location>
        <begin position="348"/>
        <end position="370"/>
    </location>
</feature>
<dbReference type="GO" id="GO:0046872">
    <property type="term" value="F:metal ion binding"/>
    <property type="evidence" value="ECO:0007669"/>
    <property type="project" value="UniProtKB-KW"/>
</dbReference>
<dbReference type="Pfam" id="PF06463">
    <property type="entry name" value="Mob_synth_C"/>
    <property type="match status" value="1"/>
</dbReference>
<keyword evidence="3" id="KW-0479">Metal-binding</keyword>
<keyword evidence="8" id="KW-0501">Molybdenum cofactor biosynthesis</keyword>